<dbReference type="Pfam" id="PF23053">
    <property type="entry name" value="UBA_N4BP1"/>
    <property type="match status" value="1"/>
</dbReference>
<dbReference type="AlphaFoldDB" id="A0AAV7KXH3"/>
<feature type="domain" description="RNase NYN" evidence="12">
    <location>
        <begin position="712"/>
        <end position="863"/>
    </location>
</feature>
<dbReference type="Pfam" id="PF23052">
    <property type="entry name" value="KH_N4BP1_2nd"/>
    <property type="match status" value="1"/>
</dbReference>
<dbReference type="PANTHER" id="PTHR12876">
    <property type="entry name" value="N4BP1-RELATED"/>
    <property type="match status" value="1"/>
</dbReference>
<dbReference type="GO" id="GO:0004518">
    <property type="term" value="F:nuclease activity"/>
    <property type="evidence" value="ECO:0007669"/>
    <property type="project" value="UniProtKB-KW"/>
</dbReference>
<proteinExistence type="inferred from homology"/>
<evidence type="ECO:0000313" key="16">
    <source>
        <dbReference type="EMBL" id="KAJ1083467.1"/>
    </source>
</evidence>
<dbReference type="GO" id="GO:0003723">
    <property type="term" value="F:RNA binding"/>
    <property type="evidence" value="ECO:0007669"/>
    <property type="project" value="UniProtKB-KW"/>
</dbReference>
<feature type="region of interest" description="Disordered" evidence="11">
    <location>
        <begin position="422"/>
        <end position="458"/>
    </location>
</feature>
<evidence type="ECO:0000313" key="17">
    <source>
        <dbReference type="Proteomes" id="UP001066276"/>
    </source>
</evidence>
<keyword evidence="5" id="KW-0391">Immunity</keyword>
<evidence type="ECO:0000256" key="1">
    <source>
        <dbReference type="ARBA" id="ARBA00004322"/>
    </source>
</evidence>
<dbReference type="GO" id="GO:0031397">
    <property type="term" value="P:negative regulation of protein ubiquitination"/>
    <property type="evidence" value="ECO:0007669"/>
    <property type="project" value="TreeGrafter"/>
</dbReference>
<dbReference type="GO" id="GO:0045087">
    <property type="term" value="P:innate immune response"/>
    <property type="evidence" value="ECO:0007669"/>
    <property type="project" value="UniProtKB-KW"/>
</dbReference>
<keyword evidence="4" id="KW-0378">Hydrolase</keyword>
<dbReference type="PANTHER" id="PTHR12876:SF26">
    <property type="entry name" value="NEDD4-BINDING PROTEIN 1"/>
    <property type="match status" value="1"/>
</dbReference>
<evidence type="ECO:0000256" key="4">
    <source>
        <dbReference type="ARBA" id="ARBA00022722"/>
    </source>
</evidence>
<evidence type="ECO:0000259" key="13">
    <source>
        <dbReference type="Pfam" id="PF23050"/>
    </source>
</evidence>
<gene>
    <name evidence="16" type="ORF">NDU88_003626</name>
</gene>
<dbReference type="Pfam" id="PF23050">
    <property type="entry name" value="KH_N4BP1_1st"/>
    <property type="match status" value="1"/>
</dbReference>
<feature type="compositionally biased region" description="Polar residues" evidence="11">
    <location>
        <begin position="423"/>
        <end position="450"/>
    </location>
</feature>
<dbReference type="InterPro" id="IPR051101">
    <property type="entry name" value="ZC3H12/N4BP1_RNase_Reg"/>
</dbReference>
<dbReference type="InterPro" id="IPR056631">
    <property type="entry name" value="UBA_N4BP1"/>
</dbReference>
<evidence type="ECO:0000256" key="9">
    <source>
        <dbReference type="ARBA" id="ARBA00039336"/>
    </source>
</evidence>
<dbReference type="GO" id="GO:0032435">
    <property type="term" value="P:negative regulation of proteasomal ubiquitin-dependent protein catabolic process"/>
    <property type="evidence" value="ECO:0007669"/>
    <property type="project" value="TreeGrafter"/>
</dbReference>
<evidence type="ECO:0000256" key="6">
    <source>
        <dbReference type="ARBA" id="ARBA00022884"/>
    </source>
</evidence>
<keyword evidence="3" id="KW-0399">Innate immunity</keyword>
<name>A0AAV7KXH3_PLEWA</name>
<evidence type="ECO:0000256" key="5">
    <source>
        <dbReference type="ARBA" id="ARBA00022859"/>
    </source>
</evidence>
<keyword evidence="6" id="KW-0694">RNA-binding</keyword>
<dbReference type="GO" id="GO:0016605">
    <property type="term" value="C:PML body"/>
    <property type="evidence" value="ECO:0007669"/>
    <property type="project" value="UniProtKB-SubCell"/>
</dbReference>
<dbReference type="InterPro" id="IPR056629">
    <property type="entry name" value="KH_N4BP1_1st"/>
</dbReference>
<keyword evidence="4" id="KW-0540">Nuclease</keyword>
<evidence type="ECO:0000256" key="7">
    <source>
        <dbReference type="ARBA" id="ARBA00023242"/>
    </source>
</evidence>
<comment type="similarity">
    <text evidence="8">Belongs to the N4BP1 family.</text>
</comment>
<comment type="caution">
    <text evidence="16">The sequence shown here is derived from an EMBL/GenBank/DDBJ whole genome shotgun (WGS) entry which is preliminary data.</text>
</comment>
<comment type="subcellular location">
    <subcellularLocation>
        <location evidence="1">Nucleus</location>
        <location evidence="1">PML body</location>
    </subcellularLocation>
    <subcellularLocation>
        <location evidence="2">Nucleus</location>
        <location evidence="2">Nucleolus</location>
    </subcellularLocation>
</comment>
<dbReference type="EMBL" id="JANPWB010000016">
    <property type="protein sequence ID" value="KAJ1083467.1"/>
    <property type="molecule type" value="Genomic_DNA"/>
</dbReference>
<keyword evidence="17" id="KW-1185">Reference proteome</keyword>
<evidence type="ECO:0000256" key="3">
    <source>
        <dbReference type="ARBA" id="ARBA00022588"/>
    </source>
</evidence>
<dbReference type="Proteomes" id="UP001066276">
    <property type="component" value="Chromosome 12"/>
</dbReference>
<evidence type="ECO:0000259" key="14">
    <source>
        <dbReference type="Pfam" id="PF23052"/>
    </source>
</evidence>
<dbReference type="Gene3D" id="3.40.50.11980">
    <property type="match status" value="1"/>
</dbReference>
<evidence type="ECO:0000256" key="2">
    <source>
        <dbReference type="ARBA" id="ARBA00004604"/>
    </source>
</evidence>
<dbReference type="InterPro" id="IPR036612">
    <property type="entry name" value="KH_dom_type_1_sf"/>
</dbReference>
<evidence type="ECO:0000256" key="8">
    <source>
        <dbReference type="ARBA" id="ARBA00038274"/>
    </source>
</evidence>
<dbReference type="Pfam" id="PF11977">
    <property type="entry name" value="RNase_Zc3h12a"/>
    <property type="match status" value="1"/>
</dbReference>
<evidence type="ECO:0000259" key="15">
    <source>
        <dbReference type="Pfam" id="PF23053"/>
    </source>
</evidence>
<dbReference type="FunFam" id="3.40.50.11980:FF:000001">
    <property type="entry name" value="ZC3H12A isoform 1"/>
    <property type="match status" value="1"/>
</dbReference>
<comment type="function">
    <text evidence="10">Potent suppressor of cytokine production that acts as a regulator of innate immune signaling and inflammation. Acts as a key negative regulator of select cytokine and chemokine responses elicited by TRIF-independent Toll-like receptors (TLRs), thereby limiting inflammatory cytokine responses to minor insults. Has ribonuclease activity.</text>
</comment>
<evidence type="ECO:0000256" key="10">
    <source>
        <dbReference type="ARBA" id="ARBA00054635"/>
    </source>
</evidence>
<feature type="domain" description="N4BP1 UBA-like" evidence="15">
    <location>
        <begin position="344"/>
        <end position="387"/>
    </location>
</feature>
<dbReference type="SUPFAM" id="SSF54791">
    <property type="entry name" value="Eukaryotic type KH-domain (KH-domain type I)"/>
    <property type="match status" value="1"/>
</dbReference>
<feature type="domain" description="N4BP1 first type I KH-domain" evidence="13">
    <location>
        <begin position="8"/>
        <end position="79"/>
    </location>
</feature>
<feature type="domain" description="N4BP1 second type I KH-domain" evidence="14">
    <location>
        <begin position="80"/>
        <end position="195"/>
    </location>
</feature>
<dbReference type="InterPro" id="IPR021869">
    <property type="entry name" value="RNase_Zc3h12_NYN"/>
</dbReference>
<dbReference type="GO" id="GO:0005730">
    <property type="term" value="C:nucleolus"/>
    <property type="evidence" value="ECO:0007669"/>
    <property type="project" value="UniProtKB-SubCell"/>
</dbReference>
<accession>A0AAV7KXH3</accession>
<dbReference type="InterPro" id="IPR056630">
    <property type="entry name" value="KH_N4BP1_2nd"/>
</dbReference>
<protein>
    <recommendedName>
        <fullName evidence="9">NEDD4-binding protein 1</fullName>
    </recommendedName>
</protein>
<evidence type="ECO:0000256" key="11">
    <source>
        <dbReference type="SAM" id="MobiDB-lite"/>
    </source>
</evidence>
<evidence type="ECO:0000259" key="12">
    <source>
        <dbReference type="Pfam" id="PF11977"/>
    </source>
</evidence>
<organism evidence="16 17">
    <name type="scientific">Pleurodeles waltl</name>
    <name type="common">Iberian ribbed newt</name>
    <dbReference type="NCBI Taxonomy" id="8319"/>
    <lineage>
        <taxon>Eukaryota</taxon>
        <taxon>Metazoa</taxon>
        <taxon>Chordata</taxon>
        <taxon>Craniata</taxon>
        <taxon>Vertebrata</taxon>
        <taxon>Euteleostomi</taxon>
        <taxon>Amphibia</taxon>
        <taxon>Batrachia</taxon>
        <taxon>Caudata</taxon>
        <taxon>Salamandroidea</taxon>
        <taxon>Salamandridae</taxon>
        <taxon>Pleurodelinae</taxon>
        <taxon>Pleurodeles</taxon>
    </lineage>
</organism>
<dbReference type="CDD" id="cd09032">
    <property type="entry name" value="KH-I_N4BP1_like_rpt1"/>
    <property type="match status" value="1"/>
</dbReference>
<dbReference type="CDD" id="cd18728">
    <property type="entry name" value="PIN_N4BP1-like"/>
    <property type="match status" value="1"/>
</dbReference>
<sequence length="990" mass="110647">MADDPVQDEFTAPGSRAELLEYQRPRVQQLFEVSLTVLGALDPIPLYGTVSGGQRIWVQLRGASKDVRRAKDYIKGLCEPELEQKVTYPKEMHCIFTGAKNVFLNSLIHDTCADVSVTELGILGINGSEEAVVLAQSRIQQFVQLFKSNLSLPNNRESAVKKKFKWFVETHADKYTMDLLLLPSSLKEELLNLTRHTVVLEPEEHCDLPDFEIVHHTSIQTSGMKNEDRLCLDEVRSKASTPVSELTKQMDTVLSESAKKNVSSLNGMLPIQESCVSKERQSCKRRCSDVEERHTKKQFSLESPRESFGTVTVVDVVDLLSDSYSDLDDSVIFVKDYDVSEEAEYKILVNFFQTMGYAKEIVEMVIGELGQSEEPLKLLDEIEKEHKRVQEEKARSSCIPGSLHVLRDISANKINVSKALEEVSSQNGEKSKKSQPNYPTEKTQKSTVHQVSDCPTVKPRTSRRTFRTAANFSVNTTSTKINPLSQGGILGESDNLELDGDMLKDTDFIARGSSNVPLQNTVLAKDIHFKNQPLLLSDQKNVFISSTLQSNNLNPSQEKCPPRIVNNHPVECQKPKVGPHNHTLVTKTGGSSDGGSQRFNLAEPFENIEKRNPIGSSVTGSQKCLESAPVANIVKPNNSDPVGENTFFSPETNRTVQQTFLGSQQLSVPASTVNVEGPKHIDLSVTGSQRFFNTINVPYKLELQNEPGKADLKHIIIDGSNIAMSHGLKQYFSCRGIALAVEYFWKQGHRNITVFVPQWRTRRNPNITEQHFLQQLQDLGILSLTPARVVLGSRIASHDDRFLLHLSEKTGGVIVTNDNLREFVTESPAWAQIIKERILQYTFAGDIFMVPDDPLGQHGPRLHDFLQRKPLVQQQRFLQPHFHPVKFQQPWLQHQQPHFQQQHFSNVPAPCLLTNNEGLNVSKPSLIPPTTSATSVDVQPEIQLPGGPQLCCTLQAQGMSVASVKFLNDCPPTPSGERNNVVQVVSSLRR</sequence>
<keyword evidence="7" id="KW-0539">Nucleus</keyword>
<reference evidence="16" key="1">
    <citation type="journal article" date="2022" name="bioRxiv">
        <title>Sequencing and chromosome-scale assembly of the giantPleurodeles waltlgenome.</title>
        <authorList>
            <person name="Brown T."/>
            <person name="Elewa A."/>
            <person name="Iarovenko S."/>
            <person name="Subramanian E."/>
            <person name="Araus A.J."/>
            <person name="Petzold A."/>
            <person name="Susuki M."/>
            <person name="Suzuki K.-i.T."/>
            <person name="Hayashi T."/>
            <person name="Toyoda A."/>
            <person name="Oliveira C."/>
            <person name="Osipova E."/>
            <person name="Leigh N.D."/>
            <person name="Simon A."/>
            <person name="Yun M.H."/>
        </authorList>
    </citation>
    <scope>NUCLEOTIDE SEQUENCE</scope>
    <source>
        <strain evidence="16">20211129_DDA</strain>
        <tissue evidence="16">Liver</tissue>
    </source>
</reference>